<evidence type="ECO:0000259" key="10">
    <source>
        <dbReference type="PROSITE" id="PS51162"/>
    </source>
</evidence>
<accession>A0A915B4J3</accession>
<dbReference type="InterPro" id="IPR036857">
    <property type="entry name" value="Thyroglobulin_1_sf"/>
</dbReference>
<comment type="caution">
    <text evidence="8">Lacks conserved residue(s) required for the propagation of feature annotation.</text>
</comment>
<feature type="domain" description="Thyroglobulin type-1" evidence="10">
    <location>
        <begin position="382"/>
        <end position="452"/>
    </location>
</feature>
<keyword evidence="12" id="KW-1185">Reference proteome</keyword>
<evidence type="ECO:0000259" key="11">
    <source>
        <dbReference type="PROSITE" id="PS51465"/>
    </source>
</evidence>
<keyword evidence="6 8" id="KW-1015">Disulfide bond</keyword>
<reference evidence="13" key="1">
    <citation type="submission" date="2022-11" db="UniProtKB">
        <authorList>
            <consortium name="WormBaseParasite"/>
        </authorList>
    </citation>
    <scope>IDENTIFICATION</scope>
</reference>
<evidence type="ECO:0000256" key="4">
    <source>
        <dbReference type="ARBA" id="ARBA00022737"/>
    </source>
</evidence>
<evidence type="ECO:0000256" key="8">
    <source>
        <dbReference type="PROSITE-ProRule" id="PRU00500"/>
    </source>
</evidence>
<dbReference type="PROSITE" id="PS51465">
    <property type="entry name" value="KAZAL_2"/>
    <property type="match status" value="1"/>
</dbReference>
<comment type="subcellular location">
    <subcellularLocation>
        <location evidence="1">Secreted</location>
    </subcellularLocation>
</comment>
<dbReference type="GO" id="GO:0005509">
    <property type="term" value="F:calcium ion binding"/>
    <property type="evidence" value="ECO:0007669"/>
    <property type="project" value="InterPro"/>
</dbReference>
<evidence type="ECO:0000256" key="9">
    <source>
        <dbReference type="SAM" id="SignalP"/>
    </source>
</evidence>
<feature type="domain" description="Thyroglobulin type-1" evidence="10">
    <location>
        <begin position="95"/>
        <end position="170"/>
    </location>
</feature>
<proteinExistence type="predicted"/>
<evidence type="ECO:0000313" key="12">
    <source>
        <dbReference type="Proteomes" id="UP000887569"/>
    </source>
</evidence>
<dbReference type="AlphaFoldDB" id="A0A915B4J3"/>
<dbReference type="SUPFAM" id="SSF47473">
    <property type="entry name" value="EF-hand"/>
    <property type="match status" value="2"/>
</dbReference>
<dbReference type="GO" id="GO:0005615">
    <property type="term" value="C:extracellular space"/>
    <property type="evidence" value="ECO:0007669"/>
    <property type="project" value="TreeGrafter"/>
</dbReference>
<dbReference type="InterPro" id="IPR002350">
    <property type="entry name" value="Kazal_dom"/>
</dbReference>
<evidence type="ECO:0000313" key="13">
    <source>
        <dbReference type="WBParaSite" id="PgR026_g061_t03"/>
    </source>
</evidence>
<dbReference type="InterPro" id="IPR000716">
    <property type="entry name" value="Thyroglobulin_1"/>
</dbReference>
<dbReference type="InterPro" id="IPR051950">
    <property type="entry name" value="Dev_reg/Prot_inhib"/>
</dbReference>
<sequence length="597" mass="68224">MRMFTNSLHFILLFAYITVNSSSAPLSTVDRLKINHSLPDAFIEEENAKCNMSKLCTYDEMNVETICGTDGRTYNSICEIKRAICHGNPVEKKIEGPCPESLRCLLERSFQLSLAAEKLNSTEIFIPECNASDGSYAKVQCHRSTGYCWCVTRLGRPLPSTSVKNAQPNCQLAQTSKVGRRSHRKSNRQSHTNDVCNPLDRSAFNANLFQLFKKEYDRIAYPQENLATPLDKRIILWKFGQLDTNEDGVLNNKEIGGFKRLVRKLAESKACARRFSRYCDLDKNNAISTREWITCLGVDLTTSYGMFNALRSNSSTRYSSPVVPTRSYLSPRLRGDLNTARMLGVPMTKAKMEEALRNETDDVTRMKATNEAVDELNNEEEHVDCRTQRAQAMKKLQANPNSGNYVPTCTSENDMLYDLVQCHRSSQFCWCVNPETGTPLQGMSKYNGKPNCSGKDARYGREIKGCVGKKKAKFFQRLFASLISEWIITMGEGDNEGAISNKDRAARWKFAQLDKNNNNRLERREWKPYREELKQLNKLRKCGRNFMRFCDKDTDRRITLDEWLDCTLNVDASMPVAKPKLMLQRKNPFLDILKPED</sequence>
<feature type="disulfide bond" evidence="8">
    <location>
        <begin position="422"/>
        <end position="429"/>
    </location>
</feature>
<dbReference type="Proteomes" id="UP000887569">
    <property type="component" value="Unplaced"/>
</dbReference>
<evidence type="ECO:0000256" key="3">
    <source>
        <dbReference type="ARBA" id="ARBA00022729"/>
    </source>
</evidence>
<dbReference type="SMART" id="SM00211">
    <property type="entry name" value="TY"/>
    <property type="match status" value="2"/>
</dbReference>
<dbReference type="Gene3D" id="3.30.60.30">
    <property type="match status" value="1"/>
</dbReference>
<dbReference type="PROSITE" id="PS00484">
    <property type="entry name" value="THYROGLOBULIN_1_1"/>
    <property type="match status" value="1"/>
</dbReference>
<feature type="domain" description="Kazal-like" evidence="11">
    <location>
        <begin position="44"/>
        <end position="100"/>
    </location>
</feature>
<dbReference type="SUPFAM" id="SSF100895">
    <property type="entry name" value="Kazal-type serine protease inhibitors"/>
    <property type="match status" value="1"/>
</dbReference>
<dbReference type="Pfam" id="PF07648">
    <property type="entry name" value="Kazal_2"/>
    <property type="match status" value="1"/>
</dbReference>
<name>A0A915B4J3_PARUN</name>
<dbReference type="InterPro" id="IPR018247">
    <property type="entry name" value="EF_Hand_1_Ca_BS"/>
</dbReference>
<dbReference type="InterPro" id="IPR036058">
    <property type="entry name" value="Kazal_dom_sf"/>
</dbReference>
<dbReference type="Pfam" id="PF00086">
    <property type="entry name" value="Thyroglobulin_1"/>
    <property type="match status" value="2"/>
</dbReference>
<evidence type="ECO:0000256" key="7">
    <source>
        <dbReference type="ARBA" id="ARBA00023180"/>
    </source>
</evidence>
<keyword evidence="5" id="KW-0106">Calcium</keyword>
<dbReference type="PANTHER" id="PTHR12352:SF30">
    <property type="entry name" value="FI05255P"/>
    <property type="match status" value="1"/>
</dbReference>
<organism evidence="12 13">
    <name type="scientific">Parascaris univalens</name>
    <name type="common">Nematode worm</name>
    <dbReference type="NCBI Taxonomy" id="6257"/>
    <lineage>
        <taxon>Eukaryota</taxon>
        <taxon>Metazoa</taxon>
        <taxon>Ecdysozoa</taxon>
        <taxon>Nematoda</taxon>
        <taxon>Chromadorea</taxon>
        <taxon>Rhabditida</taxon>
        <taxon>Spirurina</taxon>
        <taxon>Ascaridomorpha</taxon>
        <taxon>Ascaridoidea</taxon>
        <taxon>Ascarididae</taxon>
        <taxon>Parascaris</taxon>
    </lineage>
</organism>
<dbReference type="Gene3D" id="1.10.238.10">
    <property type="entry name" value="EF-hand"/>
    <property type="match status" value="2"/>
</dbReference>
<keyword evidence="4" id="KW-0677">Repeat</keyword>
<feature type="disulfide bond" evidence="8">
    <location>
        <begin position="141"/>
        <end position="148"/>
    </location>
</feature>
<evidence type="ECO:0000256" key="2">
    <source>
        <dbReference type="ARBA" id="ARBA00022525"/>
    </source>
</evidence>
<protein>
    <submittedName>
        <fullName evidence="13">Thyroglobulin type-1 domain-containing protein</fullName>
    </submittedName>
</protein>
<feature type="signal peptide" evidence="9">
    <location>
        <begin position="1"/>
        <end position="23"/>
    </location>
</feature>
<dbReference type="SUPFAM" id="SSF57610">
    <property type="entry name" value="Thyroglobulin type-1 domain"/>
    <property type="match status" value="2"/>
</dbReference>
<evidence type="ECO:0000256" key="1">
    <source>
        <dbReference type="ARBA" id="ARBA00004613"/>
    </source>
</evidence>
<feature type="chain" id="PRO_5037564585" evidence="9">
    <location>
        <begin position="24"/>
        <end position="597"/>
    </location>
</feature>
<dbReference type="PROSITE" id="PS00018">
    <property type="entry name" value="EF_HAND_1"/>
    <property type="match status" value="4"/>
</dbReference>
<feature type="disulfide bond" evidence="8">
    <location>
        <begin position="150"/>
        <end position="170"/>
    </location>
</feature>
<evidence type="ECO:0000256" key="6">
    <source>
        <dbReference type="ARBA" id="ARBA00023157"/>
    </source>
</evidence>
<dbReference type="SMART" id="SM00280">
    <property type="entry name" value="KAZAL"/>
    <property type="match status" value="1"/>
</dbReference>
<dbReference type="PANTHER" id="PTHR12352">
    <property type="entry name" value="SECRETED MODULAR CALCIUM-BINDING PROTEIN"/>
    <property type="match status" value="1"/>
</dbReference>
<keyword evidence="2" id="KW-0964">Secreted</keyword>
<dbReference type="CDD" id="cd00191">
    <property type="entry name" value="TY"/>
    <property type="match status" value="2"/>
</dbReference>
<dbReference type="PROSITE" id="PS51162">
    <property type="entry name" value="THYROGLOBULIN_1_2"/>
    <property type="match status" value="2"/>
</dbReference>
<dbReference type="CDD" id="cd16234">
    <property type="entry name" value="EFh_SPARC_SMOC"/>
    <property type="match status" value="2"/>
</dbReference>
<dbReference type="FunFam" id="4.10.800.10:FF:000004">
    <property type="entry name" value="SPARC-related modular calcium-binding protein 1"/>
    <property type="match status" value="1"/>
</dbReference>
<keyword evidence="3 9" id="KW-0732">Signal</keyword>
<keyword evidence="7" id="KW-0325">Glycoprotein</keyword>
<dbReference type="InterPro" id="IPR011992">
    <property type="entry name" value="EF-hand-dom_pair"/>
</dbReference>
<dbReference type="InterPro" id="IPR019577">
    <property type="entry name" value="SPARC/Testican_Ca-bd-dom"/>
</dbReference>
<evidence type="ECO:0000256" key="5">
    <source>
        <dbReference type="ARBA" id="ARBA00022837"/>
    </source>
</evidence>
<dbReference type="WBParaSite" id="PgR026_g061_t03">
    <property type="protein sequence ID" value="PgR026_g061_t03"/>
    <property type="gene ID" value="PgR026_g061"/>
</dbReference>
<dbReference type="Gene3D" id="4.10.800.10">
    <property type="entry name" value="Thyroglobulin type-1"/>
    <property type="match status" value="2"/>
</dbReference>
<dbReference type="Pfam" id="PF10591">
    <property type="entry name" value="SPARC_Ca_bdg"/>
    <property type="match status" value="2"/>
</dbReference>
<dbReference type="CDD" id="cd00104">
    <property type="entry name" value="KAZAL_FS"/>
    <property type="match status" value="1"/>
</dbReference>